<keyword evidence="1" id="KW-0812">Transmembrane</keyword>
<dbReference type="Proteomes" id="UP001472677">
    <property type="component" value="Unassembled WGS sequence"/>
</dbReference>
<reference evidence="2 3" key="1">
    <citation type="journal article" date="2024" name="G3 (Bethesda)">
        <title>Genome assembly of Hibiscus sabdariffa L. provides insights into metabolisms of medicinal natural products.</title>
        <authorList>
            <person name="Kim T."/>
        </authorList>
    </citation>
    <scope>NUCLEOTIDE SEQUENCE [LARGE SCALE GENOMIC DNA]</scope>
    <source>
        <strain evidence="2">TK-2024</strain>
        <tissue evidence="2">Old leaves</tissue>
    </source>
</reference>
<keyword evidence="1" id="KW-0472">Membrane</keyword>
<organism evidence="2 3">
    <name type="scientific">Hibiscus sabdariffa</name>
    <name type="common">roselle</name>
    <dbReference type="NCBI Taxonomy" id="183260"/>
    <lineage>
        <taxon>Eukaryota</taxon>
        <taxon>Viridiplantae</taxon>
        <taxon>Streptophyta</taxon>
        <taxon>Embryophyta</taxon>
        <taxon>Tracheophyta</taxon>
        <taxon>Spermatophyta</taxon>
        <taxon>Magnoliopsida</taxon>
        <taxon>eudicotyledons</taxon>
        <taxon>Gunneridae</taxon>
        <taxon>Pentapetalae</taxon>
        <taxon>rosids</taxon>
        <taxon>malvids</taxon>
        <taxon>Malvales</taxon>
        <taxon>Malvaceae</taxon>
        <taxon>Malvoideae</taxon>
        <taxon>Hibiscus</taxon>
    </lineage>
</organism>
<proteinExistence type="predicted"/>
<evidence type="ECO:0000313" key="3">
    <source>
        <dbReference type="Proteomes" id="UP001472677"/>
    </source>
</evidence>
<gene>
    <name evidence="2" type="ORF">V6N12_051483</name>
</gene>
<evidence type="ECO:0000256" key="1">
    <source>
        <dbReference type="SAM" id="Phobius"/>
    </source>
</evidence>
<protein>
    <submittedName>
        <fullName evidence="2">Uncharacterized protein</fullName>
    </submittedName>
</protein>
<keyword evidence="1" id="KW-1133">Transmembrane helix</keyword>
<dbReference type="EMBL" id="JBBPBM010000001">
    <property type="protein sequence ID" value="KAK8601654.1"/>
    <property type="molecule type" value="Genomic_DNA"/>
</dbReference>
<feature type="transmembrane region" description="Helical" evidence="1">
    <location>
        <begin position="6"/>
        <end position="28"/>
    </location>
</feature>
<evidence type="ECO:0000313" key="2">
    <source>
        <dbReference type="EMBL" id="KAK8601654.1"/>
    </source>
</evidence>
<comment type="caution">
    <text evidence="2">The sequence shown here is derived from an EMBL/GenBank/DDBJ whole genome shotgun (WGS) entry which is preliminary data.</text>
</comment>
<sequence>MTPPSLALGVIFVVCVDIFFILLAILTYKCCQIIEQHHAIHENLDLENQISGGDVEADHVVQQDLENQISGIVQSLDKTSRPITSETNEGRRHRITLQYRMLRRVE</sequence>
<keyword evidence="3" id="KW-1185">Reference proteome</keyword>
<name>A0ABR2GHA7_9ROSI</name>
<accession>A0ABR2GHA7</accession>